<keyword evidence="3" id="KW-1185">Reference proteome</keyword>
<dbReference type="Proteomes" id="UP001642409">
    <property type="component" value="Unassembled WGS sequence"/>
</dbReference>
<comment type="caution">
    <text evidence="1">The sequence shown here is derived from an EMBL/GenBank/DDBJ whole genome shotgun (WGS) entry which is preliminary data.</text>
</comment>
<evidence type="ECO:0000313" key="3">
    <source>
        <dbReference type="Proteomes" id="UP001642409"/>
    </source>
</evidence>
<proteinExistence type="predicted"/>
<dbReference type="EMBL" id="CATOUU010000171">
    <property type="protein sequence ID" value="CAI9919139.1"/>
    <property type="molecule type" value="Genomic_DNA"/>
</dbReference>
<evidence type="ECO:0000313" key="2">
    <source>
        <dbReference type="EMBL" id="CAL5977536.1"/>
    </source>
</evidence>
<dbReference type="EMBL" id="CAXDID020000008">
    <property type="protein sequence ID" value="CAL5977536.1"/>
    <property type="molecule type" value="Genomic_DNA"/>
</dbReference>
<gene>
    <name evidence="2" type="ORF">HINF_LOCUS4348</name>
    <name evidence="1" type="ORF">HINF_LOCUS6784</name>
</gene>
<dbReference type="AlphaFoldDB" id="A0AA86NHI4"/>
<evidence type="ECO:0000313" key="1">
    <source>
        <dbReference type="EMBL" id="CAI9919139.1"/>
    </source>
</evidence>
<name>A0AA86NHI4_9EUKA</name>
<reference evidence="2 3" key="2">
    <citation type="submission" date="2024-07" db="EMBL/GenBank/DDBJ databases">
        <authorList>
            <person name="Akdeniz Z."/>
        </authorList>
    </citation>
    <scope>NUCLEOTIDE SEQUENCE [LARGE SCALE GENOMIC DNA]</scope>
</reference>
<reference evidence="1" key="1">
    <citation type="submission" date="2023-06" db="EMBL/GenBank/DDBJ databases">
        <authorList>
            <person name="Kurt Z."/>
        </authorList>
    </citation>
    <scope>NUCLEOTIDE SEQUENCE</scope>
</reference>
<protein>
    <submittedName>
        <fullName evidence="2">Hypothetical_protein</fullName>
    </submittedName>
</protein>
<accession>A0AA86NHI4</accession>
<organism evidence="1">
    <name type="scientific">Hexamita inflata</name>
    <dbReference type="NCBI Taxonomy" id="28002"/>
    <lineage>
        <taxon>Eukaryota</taxon>
        <taxon>Metamonada</taxon>
        <taxon>Diplomonadida</taxon>
        <taxon>Hexamitidae</taxon>
        <taxon>Hexamitinae</taxon>
        <taxon>Hexamita</taxon>
    </lineage>
</organism>
<sequence length="107" mass="12277">MTDESSFSESSGKYSQYNASYSSSFMNSNELYESYVVGDTITLCGDLLASLVKIDAVLFLFIQEKRYYTINQELKVLSVEPYTFRNRQSACSTITPNLYQLLIMSWK</sequence>